<proteinExistence type="predicted"/>
<organism evidence="2 3">
    <name type="scientific">Candidatus Schekmanbacteria bacterium RBG_13_48_7</name>
    <dbReference type="NCBI Taxonomy" id="1817878"/>
    <lineage>
        <taxon>Bacteria</taxon>
        <taxon>Candidatus Schekmaniibacteriota</taxon>
    </lineage>
</organism>
<dbReference type="EMBL" id="MGDD01000193">
    <property type="protein sequence ID" value="OGL45143.1"/>
    <property type="molecule type" value="Genomic_DNA"/>
</dbReference>
<dbReference type="InterPro" id="IPR017469">
    <property type="entry name" value="PEP-CTERM_FemAB-rel"/>
</dbReference>
<dbReference type="SUPFAM" id="SSF55729">
    <property type="entry name" value="Acyl-CoA N-acyltransferases (Nat)"/>
    <property type="match status" value="1"/>
</dbReference>
<gene>
    <name evidence="2" type="ORF">A2161_00780</name>
</gene>
<dbReference type="InterPro" id="IPR016181">
    <property type="entry name" value="Acyl_CoA_acyltransferase"/>
</dbReference>
<dbReference type="NCBIfam" id="TIGR03019">
    <property type="entry name" value="pepcterm_femAB"/>
    <property type="match status" value="1"/>
</dbReference>
<sequence>MNNRLKMTEIVFFEEKYRIPWDNFLLETPASVFEHQIGWKDLIEKIFGHRGYHLLAIENGDIAGVFPIYLVDHFIFGRFLISLPYCSSTGGILYRDESIRDMLLDKSLELANQLKVDYMEIRNHREQYHGLVNKDYYWTLTCDLKPGINILWEQLNKKTRYYIRKSYQSGFEIRYTMDFLKDFHDVYAENMRDLGSPAWKYEFLESIGKTFPDKVNLITIYLKNRCVGGILLFGFKEMYSDPWASSLRRYFNLFPNYLLYWEALKLACKNGYKIYDFGRSTYNSGTFFFKKRFGGRPQPVFYQFYIPSGSKIPDVDPYNPKYLLGIKLWKMLPLFLAKRLGHTLIKGIP</sequence>
<accession>A0A1F7RUF3</accession>
<evidence type="ECO:0000313" key="3">
    <source>
        <dbReference type="Proteomes" id="UP000179266"/>
    </source>
</evidence>
<dbReference type="PANTHER" id="PTHR36174">
    <property type="entry name" value="LIPID II:GLYCINE GLYCYLTRANSFERASE"/>
    <property type="match status" value="1"/>
</dbReference>
<dbReference type="Pfam" id="PF13480">
    <property type="entry name" value="Acetyltransf_6"/>
    <property type="match status" value="1"/>
</dbReference>
<dbReference type="InterPro" id="IPR050644">
    <property type="entry name" value="PG_Glycine_Bridge_Synth"/>
</dbReference>
<dbReference type="Gene3D" id="3.40.630.30">
    <property type="match status" value="1"/>
</dbReference>
<dbReference type="InterPro" id="IPR038740">
    <property type="entry name" value="BioF2-like_GNAT_dom"/>
</dbReference>
<dbReference type="AlphaFoldDB" id="A0A1F7RUF3"/>
<comment type="caution">
    <text evidence="2">The sequence shown here is derived from an EMBL/GenBank/DDBJ whole genome shotgun (WGS) entry which is preliminary data.</text>
</comment>
<protein>
    <recommendedName>
        <fullName evidence="1">BioF2-like acetyltransferase domain-containing protein</fullName>
    </recommendedName>
</protein>
<feature type="domain" description="BioF2-like acetyltransferase" evidence="1">
    <location>
        <begin position="157"/>
        <end position="282"/>
    </location>
</feature>
<reference evidence="2 3" key="1">
    <citation type="journal article" date="2016" name="Nat. Commun.">
        <title>Thousands of microbial genomes shed light on interconnected biogeochemical processes in an aquifer system.</title>
        <authorList>
            <person name="Anantharaman K."/>
            <person name="Brown C.T."/>
            <person name="Hug L.A."/>
            <person name="Sharon I."/>
            <person name="Castelle C.J."/>
            <person name="Probst A.J."/>
            <person name="Thomas B.C."/>
            <person name="Singh A."/>
            <person name="Wilkins M.J."/>
            <person name="Karaoz U."/>
            <person name="Brodie E.L."/>
            <person name="Williams K.H."/>
            <person name="Hubbard S.S."/>
            <person name="Banfield J.F."/>
        </authorList>
    </citation>
    <scope>NUCLEOTIDE SEQUENCE [LARGE SCALE GENOMIC DNA]</scope>
</reference>
<dbReference type="PANTHER" id="PTHR36174:SF1">
    <property type="entry name" value="LIPID II:GLYCINE GLYCYLTRANSFERASE"/>
    <property type="match status" value="1"/>
</dbReference>
<name>A0A1F7RUF3_9BACT</name>
<evidence type="ECO:0000259" key="1">
    <source>
        <dbReference type="Pfam" id="PF13480"/>
    </source>
</evidence>
<evidence type="ECO:0000313" key="2">
    <source>
        <dbReference type="EMBL" id="OGL45143.1"/>
    </source>
</evidence>
<dbReference type="Proteomes" id="UP000179266">
    <property type="component" value="Unassembled WGS sequence"/>
</dbReference>